<gene>
    <name evidence="3" type="ORF">O2N63_07725</name>
</gene>
<keyword evidence="4" id="KW-1185">Reference proteome</keyword>
<comment type="caution">
    <text evidence="3">The sequence shown here is derived from an EMBL/GenBank/DDBJ whole genome shotgun (WGS) entry which is preliminary data.</text>
</comment>
<feature type="region of interest" description="Disordered" evidence="1">
    <location>
        <begin position="72"/>
        <end position="94"/>
    </location>
</feature>
<dbReference type="Proteomes" id="UP001528040">
    <property type="component" value="Unassembled WGS sequence"/>
</dbReference>
<dbReference type="EMBL" id="JAQIIO010000003">
    <property type="protein sequence ID" value="MDA5093975.1"/>
    <property type="molecule type" value="Genomic_DNA"/>
</dbReference>
<keyword evidence="2" id="KW-0472">Membrane</keyword>
<evidence type="ECO:0000256" key="1">
    <source>
        <dbReference type="SAM" id="MobiDB-lite"/>
    </source>
</evidence>
<sequence length="94" mass="10763">MALSYKSRKRLSLLVLLVGLPVYIVLAIWIVSLFDRPPIWLEFLVYVVLGFLWMLPFKKVFLGVGKADPDEDPANYPHDPAGKYALKDDDIQDK</sequence>
<evidence type="ECO:0000313" key="4">
    <source>
        <dbReference type="Proteomes" id="UP001528040"/>
    </source>
</evidence>
<keyword evidence="2" id="KW-0812">Transmembrane</keyword>
<protein>
    <submittedName>
        <fullName evidence="3">DUF2842 domain-containing protein</fullName>
    </submittedName>
</protein>
<proteinExistence type="predicted"/>
<name>A0ABT4W0E5_9RHOB</name>
<evidence type="ECO:0000256" key="2">
    <source>
        <dbReference type="SAM" id="Phobius"/>
    </source>
</evidence>
<feature type="transmembrane region" description="Helical" evidence="2">
    <location>
        <begin position="39"/>
        <end position="57"/>
    </location>
</feature>
<dbReference type="RefSeq" id="WP_271053673.1">
    <property type="nucleotide sequence ID" value="NZ_JAQIIO010000003.1"/>
</dbReference>
<accession>A0ABT4W0E5</accession>
<organism evidence="3 4">
    <name type="scientific">Aliiroseovarius salicola</name>
    <dbReference type="NCBI Taxonomy" id="3009082"/>
    <lineage>
        <taxon>Bacteria</taxon>
        <taxon>Pseudomonadati</taxon>
        <taxon>Pseudomonadota</taxon>
        <taxon>Alphaproteobacteria</taxon>
        <taxon>Rhodobacterales</taxon>
        <taxon>Paracoccaceae</taxon>
        <taxon>Aliiroseovarius</taxon>
    </lineage>
</organism>
<evidence type="ECO:0000313" key="3">
    <source>
        <dbReference type="EMBL" id="MDA5093975.1"/>
    </source>
</evidence>
<dbReference type="InterPro" id="IPR021265">
    <property type="entry name" value="DUF2842"/>
</dbReference>
<keyword evidence="2" id="KW-1133">Transmembrane helix</keyword>
<feature type="transmembrane region" description="Helical" evidence="2">
    <location>
        <begin position="12"/>
        <end position="33"/>
    </location>
</feature>
<reference evidence="3 4" key="1">
    <citation type="submission" date="2023-01" db="EMBL/GenBank/DDBJ databases">
        <authorList>
            <person name="Yoon J.-W."/>
        </authorList>
    </citation>
    <scope>NUCLEOTIDE SEQUENCE [LARGE SCALE GENOMIC DNA]</scope>
    <source>
        <strain evidence="3 4">KMU-50</strain>
    </source>
</reference>
<feature type="compositionally biased region" description="Basic and acidic residues" evidence="1">
    <location>
        <begin position="85"/>
        <end position="94"/>
    </location>
</feature>
<dbReference type="Pfam" id="PF11003">
    <property type="entry name" value="DUF2842"/>
    <property type="match status" value="1"/>
</dbReference>